<sequence length="114" mass="12119">KGAIGVEERSTASERGVFSCSEGSPAPPSNTHFHSDHGSDTKGEHEEKKRETGSGTAGSCRSRSLCCGTVCVHSGADIGWTFWSHTQDSRTGLPRGPHSHTLSSCRRCVHPGDK</sequence>
<name>A0AAN8QM48_9TELE</name>
<feature type="non-terminal residue" evidence="2">
    <location>
        <position position="1"/>
    </location>
</feature>
<reference evidence="2 3" key="1">
    <citation type="submission" date="2021-04" db="EMBL/GenBank/DDBJ databases">
        <authorList>
            <person name="De Guttry C."/>
            <person name="Zahm M."/>
            <person name="Klopp C."/>
            <person name="Cabau C."/>
            <person name="Louis A."/>
            <person name="Berthelot C."/>
            <person name="Parey E."/>
            <person name="Roest Crollius H."/>
            <person name="Montfort J."/>
            <person name="Robinson-Rechavi M."/>
            <person name="Bucao C."/>
            <person name="Bouchez O."/>
            <person name="Gislard M."/>
            <person name="Lluch J."/>
            <person name="Milhes M."/>
            <person name="Lampietro C."/>
            <person name="Lopez Roques C."/>
            <person name="Donnadieu C."/>
            <person name="Braasch I."/>
            <person name="Desvignes T."/>
            <person name="Postlethwait J."/>
            <person name="Bobe J."/>
            <person name="Wedekind C."/>
            <person name="Guiguen Y."/>
        </authorList>
    </citation>
    <scope>NUCLEOTIDE SEQUENCE [LARGE SCALE GENOMIC DNA]</scope>
    <source>
        <strain evidence="2">Cs_M1</strain>
        <tissue evidence="2">Blood</tissue>
    </source>
</reference>
<comment type="caution">
    <text evidence="2">The sequence shown here is derived from an EMBL/GenBank/DDBJ whole genome shotgun (WGS) entry which is preliminary data.</text>
</comment>
<dbReference type="Proteomes" id="UP001356427">
    <property type="component" value="Unassembled WGS sequence"/>
</dbReference>
<feature type="compositionally biased region" description="Basic and acidic residues" evidence="1">
    <location>
        <begin position="33"/>
        <end position="52"/>
    </location>
</feature>
<feature type="compositionally biased region" description="Basic and acidic residues" evidence="1">
    <location>
        <begin position="1"/>
        <end position="12"/>
    </location>
</feature>
<organism evidence="2 3">
    <name type="scientific">Coregonus suidteri</name>
    <dbReference type="NCBI Taxonomy" id="861788"/>
    <lineage>
        <taxon>Eukaryota</taxon>
        <taxon>Metazoa</taxon>
        <taxon>Chordata</taxon>
        <taxon>Craniata</taxon>
        <taxon>Vertebrata</taxon>
        <taxon>Euteleostomi</taxon>
        <taxon>Actinopterygii</taxon>
        <taxon>Neopterygii</taxon>
        <taxon>Teleostei</taxon>
        <taxon>Protacanthopterygii</taxon>
        <taxon>Salmoniformes</taxon>
        <taxon>Salmonidae</taxon>
        <taxon>Coregoninae</taxon>
        <taxon>Coregonus</taxon>
    </lineage>
</organism>
<accession>A0AAN8QM48</accession>
<feature type="region of interest" description="Disordered" evidence="1">
    <location>
        <begin position="1"/>
        <end position="61"/>
    </location>
</feature>
<dbReference type="AlphaFoldDB" id="A0AAN8QM48"/>
<protein>
    <submittedName>
        <fullName evidence="2">Uncharacterized protein</fullName>
    </submittedName>
</protein>
<gene>
    <name evidence="2" type="ORF">J4Q44_G00356470</name>
</gene>
<feature type="non-terminal residue" evidence="2">
    <location>
        <position position="114"/>
    </location>
</feature>
<evidence type="ECO:0000313" key="2">
    <source>
        <dbReference type="EMBL" id="KAK6294817.1"/>
    </source>
</evidence>
<proteinExistence type="predicted"/>
<keyword evidence="3" id="KW-1185">Reference proteome</keyword>
<evidence type="ECO:0000256" key="1">
    <source>
        <dbReference type="SAM" id="MobiDB-lite"/>
    </source>
</evidence>
<dbReference type="EMBL" id="JAGTTL010000035">
    <property type="protein sequence ID" value="KAK6294817.1"/>
    <property type="molecule type" value="Genomic_DNA"/>
</dbReference>
<evidence type="ECO:0000313" key="3">
    <source>
        <dbReference type="Proteomes" id="UP001356427"/>
    </source>
</evidence>